<evidence type="ECO:0000256" key="2">
    <source>
        <dbReference type="ARBA" id="ARBA00022574"/>
    </source>
</evidence>
<dbReference type="PROSITE" id="PS50082">
    <property type="entry name" value="WD_REPEATS_2"/>
    <property type="match status" value="1"/>
</dbReference>
<evidence type="ECO:0000313" key="10">
    <source>
        <dbReference type="Proteomes" id="UP001430953"/>
    </source>
</evidence>
<accession>A0AAW2F7L1</accession>
<comment type="similarity">
    <text evidence="5">Belongs to the DPH7 family.</text>
</comment>
<dbReference type="GO" id="GO:0005737">
    <property type="term" value="C:cytoplasm"/>
    <property type="evidence" value="ECO:0007669"/>
    <property type="project" value="TreeGrafter"/>
</dbReference>
<protein>
    <recommendedName>
        <fullName evidence="6">methylated diphthine methylhydrolase</fullName>
        <ecNumber evidence="6">3.1.1.97</ecNumber>
    </recommendedName>
</protein>
<dbReference type="EC" id="3.1.1.97" evidence="6"/>
<dbReference type="AlphaFoldDB" id="A0AAW2F7L1"/>
<evidence type="ECO:0000256" key="5">
    <source>
        <dbReference type="ARBA" id="ARBA00038092"/>
    </source>
</evidence>
<organism evidence="9 10">
    <name type="scientific">Cardiocondyla obscurior</name>
    <dbReference type="NCBI Taxonomy" id="286306"/>
    <lineage>
        <taxon>Eukaryota</taxon>
        <taxon>Metazoa</taxon>
        <taxon>Ecdysozoa</taxon>
        <taxon>Arthropoda</taxon>
        <taxon>Hexapoda</taxon>
        <taxon>Insecta</taxon>
        <taxon>Pterygota</taxon>
        <taxon>Neoptera</taxon>
        <taxon>Endopterygota</taxon>
        <taxon>Hymenoptera</taxon>
        <taxon>Apocrita</taxon>
        <taxon>Aculeata</taxon>
        <taxon>Formicoidea</taxon>
        <taxon>Formicidae</taxon>
        <taxon>Myrmicinae</taxon>
        <taxon>Cardiocondyla</taxon>
    </lineage>
</organism>
<comment type="pathway">
    <text evidence="1">Protein modification; peptidyl-diphthamide biosynthesis.</text>
</comment>
<dbReference type="InterPro" id="IPR001680">
    <property type="entry name" value="WD40_rpt"/>
</dbReference>
<dbReference type="PROSITE" id="PS50294">
    <property type="entry name" value="WD_REPEATS_REGION"/>
    <property type="match status" value="1"/>
</dbReference>
<evidence type="ECO:0000256" key="6">
    <source>
        <dbReference type="ARBA" id="ARBA00039131"/>
    </source>
</evidence>
<dbReference type="SMART" id="SM00320">
    <property type="entry name" value="WD40"/>
    <property type="match status" value="3"/>
</dbReference>
<evidence type="ECO:0000256" key="3">
    <source>
        <dbReference type="ARBA" id="ARBA00022737"/>
    </source>
</evidence>
<evidence type="ECO:0000256" key="1">
    <source>
        <dbReference type="ARBA" id="ARBA00005156"/>
    </source>
</evidence>
<name>A0AAW2F7L1_9HYME</name>
<keyword evidence="10" id="KW-1185">Reference proteome</keyword>
<comment type="catalytic activity">
    <reaction evidence="7">
        <text>diphthine methyl ester-[translation elongation factor 2] + H2O = diphthine-[translation elongation factor 2] + methanol + H(+)</text>
        <dbReference type="Rhea" id="RHEA:42656"/>
        <dbReference type="Rhea" id="RHEA-COMP:10172"/>
        <dbReference type="Rhea" id="RHEA-COMP:10173"/>
        <dbReference type="ChEBI" id="CHEBI:15377"/>
        <dbReference type="ChEBI" id="CHEBI:15378"/>
        <dbReference type="ChEBI" id="CHEBI:17790"/>
        <dbReference type="ChEBI" id="CHEBI:79005"/>
        <dbReference type="ChEBI" id="CHEBI:82696"/>
        <dbReference type="EC" id="3.1.1.97"/>
    </reaction>
</comment>
<dbReference type="PANTHER" id="PTHR46042:SF1">
    <property type="entry name" value="DIPHTHINE METHYLTRANSFERASE"/>
    <property type="match status" value="1"/>
</dbReference>
<feature type="repeat" description="WD" evidence="8">
    <location>
        <begin position="229"/>
        <end position="271"/>
    </location>
</feature>
<reference evidence="9 10" key="1">
    <citation type="submission" date="2023-03" db="EMBL/GenBank/DDBJ databases">
        <title>High recombination rates correlate with genetic variation in Cardiocondyla obscurior ants.</title>
        <authorList>
            <person name="Errbii M."/>
        </authorList>
    </citation>
    <scope>NUCLEOTIDE SEQUENCE [LARGE SCALE GENOMIC DNA]</scope>
    <source>
        <strain evidence="9">Alpha-2009</strain>
        <tissue evidence="9">Whole body</tissue>
    </source>
</reference>
<dbReference type="EMBL" id="JADYXP020000014">
    <property type="protein sequence ID" value="KAL0110506.1"/>
    <property type="molecule type" value="Genomic_DNA"/>
</dbReference>
<dbReference type="InterPro" id="IPR052415">
    <property type="entry name" value="Diphthine_MTase"/>
</dbReference>
<comment type="caution">
    <text evidence="9">The sequence shown here is derived from an EMBL/GenBank/DDBJ whole genome shotgun (WGS) entry which is preliminary data.</text>
</comment>
<evidence type="ECO:0000256" key="8">
    <source>
        <dbReference type="PROSITE-ProRule" id="PRU00221"/>
    </source>
</evidence>
<proteinExistence type="inferred from homology"/>
<dbReference type="InterPro" id="IPR015943">
    <property type="entry name" value="WD40/YVTN_repeat-like_dom_sf"/>
</dbReference>
<dbReference type="SUPFAM" id="SSF50978">
    <property type="entry name" value="WD40 repeat-like"/>
    <property type="match status" value="1"/>
</dbReference>
<dbReference type="GO" id="GO:0017183">
    <property type="term" value="P:protein histidyl modification to diphthamide"/>
    <property type="evidence" value="ECO:0007669"/>
    <property type="project" value="TreeGrafter"/>
</dbReference>
<sequence>MEDEINVRTLTSFDTIFPADTVEWCPVEPYLHILACGTYELIEDEKKSETKSTQSRRGQILLFRITNGGGLEKLQEICTSGVLDMKWLHVKDVEARILLAVVDSIGYLQVYQLKDDGKKVELKFITKLKVSDDEDVMALSLDWSREKYTVSDAVTNTNILVSDSAGQISQFTWRETGDLTKDFTWPAHEFQAWIVAYDYCTPSIFYSGGDDHKFLCFDVRTGSHPVVKSKEHTAGVTSIHSNVSKSSLLATGSYDEGVRLWDKRNFKQPMSKISLNGGVWRLKWDSFTRRYLFAACMQSGFNIINHDIMPSVVVNYKEHKGLAYGCDWSFLKQPDVSRLNIRDGDTLISTCSFDHCLKISVIDFWPDRHDVDQTY</sequence>
<keyword evidence="3" id="KW-0677">Repeat</keyword>
<keyword evidence="4" id="KW-0378">Hydrolase</keyword>
<gene>
    <name evidence="9" type="ORF">PUN28_013845</name>
</gene>
<dbReference type="InterPro" id="IPR036322">
    <property type="entry name" value="WD40_repeat_dom_sf"/>
</dbReference>
<evidence type="ECO:0000256" key="7">
    <source>
        <dbReference type="ARBA" id="ARBA00047551"/>
    </source>
</evidence>
<keyword evidence="2 8" id="KW-0853">WD repeat</keyword>
<evidence type="ECO:0000256" key="4">
    <source>
        <dbReference type="ARBA" id="ARBA00022801"/>
    </source>
</evidence>
<dbReference type="PANTHER" id="PTHR46042">
    <property type="entry name" value="DIPHTHINE METHYLTRANSFERASE"/>
    <property type="match status" value="1"/>
</dbReference>
<dbReference type="Proteomes" id="UP001430953">
    <property type="component" value="Unassembled WGS sequence"/>
</dbReference>
<dbReference type="Gene3D" id="2.130.10.10">
    <property type="entry name" value="YVTN repeat-like/Quinoprotein amine dehydrogenase"/>
    <property type="match status" value="1"/>
</dbReference>
<dbReference type="GO" id="GO:0061685">
    <property type="term" value="F:diphthine methylesterase activity"/>
    <property type="evidence" value="ECO:0007669"/>
    <property type="project" value="UniProtKB-EC"/>
</dbReference>
<evidence type="ECO:0000313" key="9">
    <source>
        <dbReference type="EMBL" id="KAL0110506.1"/>
    </source>
</evidence>